<protein>
    <submittedName>
        <fullName evidence="2">Uncharacterized protein</fullName>
    </submittedName>
</protein>
<dbReference type="EMBL" id="BART01037244">
    <property type="protein sequence ID" value="GAH06204.1"/>
    <property type="molecule type" value="Genomic_DNA"/>
</dbReference>
<name>X1DMH5_9ZZZZ</name>
<reference evidence="2" key="1">
    <citation type="journal article" date="2014" name="Front. Microbiol.">
        <title>High frequency of phylogenetically diverse reductive dehalogenase-homologous genes in deep subseafloor sedimentary metagenomes.</title>
        <authorList>
            <person name="Kawai M."/>
            <person name="Futagami T."/>
            <person name="Toyoda A."/>
            <person name="Takaki Y."/>
            <person name="Nishi S."/>
            <person name="Hori S."/>
            <person name="Arai W."/>
            <person name="Tsubouchi T."/>
            <person name="Morono Y."/>
            <person name="Uchiyama I."/>
            <person name="Ito T."/>
            <person name="Fujiyama A."/>
            <person name="Inagaki F."/>
            <person name="Takami H."/>
        </authorList>
    </citation>
    <scope>NUCLEOTIDE SEQUENCE</scope>
    <source>
        <strain evidence="2">Expedition CK06-06</strain>
    </source>
</reference>
<gene>
    <name evidence="2" type="ORF">S01H4_62408</name>
</gene>
<keyword evidence="1" id="KW-1133">Transmembrane helix</keyword>
<dbReference type="AlphaFoldDB" id="X1DMH5"/>
<evidence type="ECO:0000313" key="2">
    <source>
        <dbReference type="EMBL" id="GAH06204.1"/>
    </source>
</evidence>
<accession>X1DMH5</accession>
<feature type="transmembrane region" description="Helical" evidence="1">
    <location>
        <begin position="47"/>
        <end position="63"/>
    </location>
</feature>
<evidence type="ECO:0000256" key="1">
    <source>
        <dbReference type="SAM" id="Phobius"/>
    </source>
</evidence>
<feature type="transmembrane region" description="Helical" evidence="1">
    <location>
        <begin position="18"/>
        <end position="41"/>
    </location>
</feature>
<keyword evidence="1" id="KW-0472">Membrane</keyword>
<keyword evidence="1" id="KW-0812">Transmembrane</keyword>
<proteinExistence type="predicted"/>
<comment type="caution">
    <text evidence="2">The sequence shown here is derived from an EMBL/GenBank/DDBJ whole genome shotgun (WGS) entry which is preliminary data.</text>
</comment>
<organism evidence="2">
    <name type="scientific">marine sediment metagenome</name>
    <dbReference type="NCBI Taxonomy" id="412755"/>
    <lineage>
        <taxon>unclassified sequences</taxon>
        <taxon>metagenomes</taxon>
        <taxon>ecological metagenomes</taxon>
    </lineage>
</organism>
<sequence length="121" mass="13881">MNKVEEIEAKNQLVGIRIILNLGFLFYIIVWFSVILIEHFTIGSEKSVAGLFIVFPLCTLIHIGRKGLRERKSYAIPVNKANLILFSFLVGLIPTGIILLVIFWPRFDKLLVKEYLNYGKT</sequence>
<feature type="transmembrane region" description="Helical" evidence="1">
    <location>
        <begin position="83"/>
        <end position="104"/>
    </location>
</feature>